<evidence type="ECO:0000313" key="12">
    <source>
        <dbReference type="EMBL" id="MDO3383122.1"/>
    </source>
</evidence>
<comment type="subcellular location">
    <subcellularLocation>
        <location evidence="2">Cell inner membrane</location>
        <topology evidence="2">Multi-pass membrane protein</topology>
    </subcellularLocation>
</comment>
<evidence type="ECO:0000313" key="13">
    <source>
        <dbReference type="Proteomes" id="UP001168380"/>
    </source>
</evidence>
<name>A0ABT8TGA6_9GAMM</name>
<comment type="function">
    <text evidence="1">Involved in a late step of protoheme IX synthesis.</text>
</comment>
<organism evidence="12 13">
    <name type="scientific">Gilvimarinus algae</name>
    <dbReference type="NCBI Taxonomy" id="3058037"/>
    <lineage>
        <taxon>Bacteria</taxon>
        <taxon>Pseudomonadati</taxon>
        <taxon>Pseudomonadota</taxon>
        <taxon>Gammaproteobacteria</taxon>
        <taxon>Cellvibrionales</taxon>
        <taxon>Cellvibrionaceae</taxon>
        <taxon>Gilvimarinus</taxon>
    </lineage>
</organism>
<dbReference type="Pfam" id="PF07219">
    <property type="entry name" value="HemY_N"/>
    <property type="match status" value="1"/>
</dbReference>
<dbReference type="Proteomes" id="UP001168380">
    <property type="component" value="Unassembled WGS sequence"/>
</dbReference>
<evidence type="ECO:0000256" key="4">
    <source>
        <dbReference type="ARBA" id="ARBA00022475"/>
    </source>
</evidence>
<accession>A0ABT8TGA6</accession>
<keyword evidence="8 10" id="KW-0472">Membrane</keyword>
<keyword evidence="9" id="KW-0627">Porphyrin biosynthesis</keyword>
<comment type="pathway">
    <text evidence="3">Porphyrin-containing compound metabolism; protoheme biosynthesis.</text>
</comment>
<dbReference type="InterPro" id="IPR010817">
    <property type="entry name" value="HemY_N"/>
</dbReference>
<dbReference type="Gene3D" id="1.25.40.10">
    <property type="entry name" value="Tetratricopeptide repeat domain"/>
    <property type="match status" value="2"/>
</dbReference>
<keyword evidence="13" id="KW-1185">Reference proteome</keyword>
<dbReference type="InterPro" id="IPR011990">
    <property type="entry name" value="TPR-like_helical_dom_sf"/>
</dbReference>
<proteinExistence type="predicted"/>
<evidence type="ECO:0000256" key="8">
    <source>
        <dbReference type="ARBA" id="ARBA00023136"/>
    </source>
</evidence>
<keyword evidence="7 10" id="KW-1133">Transmembrane helix</keyword>
<reference evidence="12" key="1">
    <citation type="submission" date="2023-07" db="EMBL/GenBank/DDBJ databases">
        <title>Gilvimarinus algae sp. nov., isolated from the surface of Kelp.</title>
        <authorList>
            <person name="Sun Y.Y."/>
            <person name="Gong Y."/>
            <person name="Du Z.J."/>
        </authorList>
    </citation>
    <scope>NUCLEOTIDE SEQUENCE</scope>
    <source>
        <strain evidence="12">SDUM040014</strain>
    </source>
</reference>
<evidence type="ECO:0000256" key="6">
    <source>
        <dbReference type="ARBA" id="ARBA00022692"/>
    </source>
</evidence>
<evidence type="ECO:0000256" key="9">
    <source>
        <dbReference type="ARBA" id="ARBA00023244"/>
    </source>
</evidence>
<keyword evidence="5" id="KW-0997">Cell inner membrane</keyword>
<gene>
    <name evidence="12" type="ORF">QWI16_13160</name>
</gene>
<evidence type="ECO:0000256" key="2">
    <source>
        <dbReference type="ARBA" id="ARBA00004429"/>
    </source>
</evidence>
<evidence type="ECO:0000256" key="5">
    <source>
        <dbReference type="ARBA" id="ARBA00022519"/>
    </source>
</evidence>
<evidence type="ECO:0000259" key="11">
    <source>
        <dbReference type="Pfam" id="PF07219"/>
    </source>
</evidence>
<feature type="domain" description="HemY N-terminal" evidence="11">
    <location>
        <begin position="27"/>
        <end position="130"/>
    </location>
</feature>
<sequence>MKRRLILLLVFMLAGALLYQLMRSDSGYVLLAYGATTVEMSLWTGLALWLLGFVIFYFLWRLFRGGRKVGKLLTGERRLSPRAQSRTMAALVDFIEGNWQVARKQLVKSAGKSVNPLVNYLAAARCSYELGDFPGALDLLHKAEKSRGSSELAVALTQARMQLGSKRFEQCLATLKRIKRLAPEHPVVLDLLADVYWALDDIDALEELLPALRELNVRSGEGLKKLQIDVYLRQLQLVEKRHQKQPDAAACKQALDDIWARIPASLHKEPELMAGFAAALHRLGCDEQAEPLLTQALQKHWQDEWVALYGLVQGSDPKTQLKIANTWLRQHDADATLLATLGRLCVRNQLWGKARDYFSESLDMLPAADVYADLARLLDQLGESEASARCYREGLEHAARERQARVQTL</sequence>
<evidence type="ECO:0000256" key="10">
    <source>
        <dbReference type="SAM" id="Phobius"/>
    </source>
</evidence>
<dbReference type="InterPro" id="IPR005254">
    <property type="entry name" value="Heme_biosyn_assoc_TPR_pro"/>
</dbReference>
<dbReference type="SUPFAM" id="SSF48452">
    <property type="entry name" value="TPR-like"/>
    <property type="match status" value="1"/>
</dbReference>
<dbReference type="EMBL" id="JAULRT010000060">
    <property type="protein sequence ID" value="MDO3383122.1"/>
    <property type="molecule type" value="Genomic_DNA"/>
</dbReference>
<keyword evidence="6 10" id="KW-0812">Transmembrane</keyword>
<protein>
    <submittedName>
        <fullName evidence="12">Heme biosynthesis HemY N-terminal domain-containing protein</fullName>
    </submittedName>
</protein>
<evidence type="ECO:0000256" key="7">
    <source>
        <dbReference type="ARBA" id="ARBA00022989"/>
    </source>
</evidence>
<feature type="transmembrane region" description="Helical" evidence="10">
    <location>
        <begin position="42"/>
        <end position="63"/>
    </location>
</feature>
<dbReference type="NCBIfam" id="TIGR00540">
    <property type="entry name" value="TPR_hemY_coli"/>
    <property type="match status" value="1"/>
</dbReference>
<evidence type="ECO:0000256" key="3">
    <source>
        <dbReference type="ARBA" id="ARBA00004744"/>
    </source>
</evidence>
<comment type="caution">
    <text evidence="12">The sequence shown here is derived from an EMBL/GenBank/DDBJ whole genome shotgun (WGS) entry which is preliminary data.</text>
</comment>
<dbReference type="RefSeq" id="WP_302713840.1">
    <property type="nucleotide sequence ID" value="NZ_JAULRT010000060.1"/>
</dbReference>
<keyword evidence="4" id="KW-1003">Cell membrane</keyword>
<evidence type="ECO:0000256" key="1">
    <source>
        <dbReference type="ARBA" id="ARBA00002962"/>
    </source>
</evidence>